<keyword evidence="7" id="KW-0804">Transcription</keyword>
<evidence type="ECO:0000256" key="7">
    <source>
        <dbReference type="ARBA" id="ARBA00023163"/>
    </source>
</evidence>
<evidence type="ECO:0000256" key="4">
    <source>
        <dbReference type="ARBA" id="ARBA00022771"/>
    </source>
</evidence>
<feature type="domain" description="C2H2-type" evidence="10">
    <location>
        <begin position="878"/>
        <end position="905"/>
    </location>
</feature>
<accession>A0AAV9Q5J1</accession>
<dbReference type="InterPro" id="IPR056884">
    <property type="entry name" value="NPHP3-like_N"/>
</dbReference>
<evidence type="ECO:0000256" key="3">
    <source>
        <dbReference type="ARBA" id="ARBA00022737"/>
    </source>
</evidence>
<dbReference type="GO" id="GO:0071248">
    <property type="term" value="P:cellular response to metal ion"/>
    <property type="evidence" value="ECO:0007669"/>
    <property type="project" value="UniProtKB-ARBA"/>
</dbReference>
<dbReference type="SMART" id="SM00355">
    <property type="entry name" value="ZnF_C2H2"/>
    <property type="match status" value="4"/>
</dbReference>
<evidence type="ECO:0000256" key="8">
    <source>
        <dbReference type="ARBA" id="ARBA00023242"/>
    </source>
</evidence>
<dbReference type="PROSITE" id="PS50837">
    <property type="entry name" value="NACHT"/>
    <property type="match status" value="1"/>
</dbReference>
<dbReference type="Proteomes" id="UP001345827">
    <property type="component" value="Unassembled WGS sequence"/>
</dbReference>
<comment type="subcellular location">
    <subcellularLocation>
        <location evidence="1">Nucleus</location>
    </subcellularLocation>
</comment>
<dbReference type="Pfam" id="PF00096">
    <property type="entry name" value="zf-C2H2"/>
    <property type="match status" value="1"/>
</dbReference>
<dbReference type="InterPro" id="IPR036236">
    <property type="entry name" value="Znf_C2H2_sf"/>
</dbReference>
<dbReference type="GO" id="GO:0008270">
    <property type="term" value="F:zinc ion binding"/>
    <property type="evidence" value="ECO:0007669"/>
    <property type="project" value="UniProtKB-KW"/>
</dbReference>
<name>A0AAV9Q5J1_9PEZI</name>
<dbReference type="InterPro" id="IPR007111">
    <property type="entry name" value="NACHT_NTPase"/>
</dbReference>
<dbReference type="Pfam" id="PF24809">
    <property type="entry name" value="DUF7708"/>
    <property type="match status" value="1"/>
</dbReference>
<dbReference type="Pfam" id="PF22939">
    <property type="entry name" value="WHD_GPIID"/>
    <property type="match status" value="1"/>
</dbReference>
<dbReference type="PANTHER" id="PTHR10039:SF14">
    <property type="entry name" value="NACHT DOMAIN-CONTAINING PROTEIN"/>
    <property type="match status" value="1"/>
</dbReference>
<keyword evidence="3" id="KW-0677">Repeat</keyword>
<organism evidence="12 13">
    <name type="scientific">Vermiconidia calcicola</name>
    <dbReference type="NCBI Taxonomy" id="1690605"/>
    <lineage>
        <taxon>Eukaryota</taxon>
        <taxon>Fungi</taxon>
        <taxon>Dikarya</taxon>
        <taxon>Ascomycota</taxon>
        <taxon>Pezizomycotina</taxon>
        <taxon>Dothideomycetes</taxon>
        <taxon>Dothideomycetidae</taxon>
        <taxon>Mycosphaerellales</taxon>
        <taxon>Extremaceae</taxon>
        <taxon>Vermiconidia</taxon>
    </lineage>
</organism>
<keyword evidence="13" id="KW-1185">Reference proteome</keyword>
<protein>
    <recommendedName>
        <fullName evidence="14">Zinc finger protein</fullName>
    </recommendedName>
</protein>
<dbReference type="Gene3D" id="3.40.50.300">
    <property type="entry name" value="P-loop containing nucleotide triphosphate hydrolases"/>
    <property type="match status" value="1"/>
</dbReference>
<reference evidence="12 13" key="1">
    <citation type="submission" date="2023-06" db="EMBL/GenBank/DDBJ databases">
        <title>Black Yeasts Isolated from many extreme environments.</title>
        <authorList>
            <person name="Coleine C."/>
            <person name="Stajich J.E."/>
            <person name="Selbmann L."/>
        </authorList>
    </citation>
    <scope>NUCLEOTIDE SEQUENCE [LARGE SCALE GENOMIC DNA]</scope>
    <source>
        <strain evidence="12 13">CCFEE 5887</strain>
    </source>
</reference>
<dbReference type="PANTHER" id="PTHR10039">
    <property type="entry name" value="AMELOGENIN"/>
    <property type="match status" value="1"/>
</dbReference>
<dbReference type="PROSITE" id="PS00028">
    <property type="entry name" value="ZINC_FINGER_C2H2_1"/>
    <property type="match status" value="2"/>
</dbReference>
<proteinExistence type="predicted"/>
<dbReference type="Gene3D" id="3.30.160.60">
    <property type="entry name" value="Classic Zinc Finger"/>
    <property type="match status" value="2"/>
</dbReference>
<keyword evidence="2" id="KW-0479">Metal-binding</keyword>
<dbReference type="GO" id="GO:0006357">
    <property type="term" value="P:regulation of transcription by RNA polymerase II"/>
    <property type="evidence" value="ECO:0007669"/>
    <property type="project" value="UniProtKB-ARBA"/>
</dbReference>
<dbReference type="AlphaFoldDB" id="A0AAV9Q5J1"/>
<dbReference type="InterPro" id="IPR056125">
    <property type="entry name" value="DUF7708"/>
</dbReference>
<keyword evidence="6" id="KW-0805">Transcription regulation</keyword>
<feature type="domain" description="NACHT" evidence="11">
    <location>
        <begin position="280"/>
        <end position="427"/>
    </location>
</feature>
<evidence type="ECO:0000259" key="10">
    <source>
        <dbReference type="PROSITE" id="PS50157"/>
    </source>
</evidence>
<keyword evidence="5" id="KW-0862">Zinc</keyword>
<evidence type="ECO:0000256" key="6">
    <source>
        <dbReference type="ARBA" id="ARBA00023015"/>
    </source>
</evidence>
<dbReference type="FunFam" id="3.30.160.60:FF:000181">
    <property type="entry name" value="C2H2 type zinc finger protein"/>
    <property type="match status" value="1"/>
</dbReference>
<dbReference type="SUPFAM" id="SSF57667">
    <property type="entry name" value="beta-beta-alpha zinc fingers"/>
    <property type="match status" value="1"/>
</dbReference>
<sequence length="1009" mass="115737">MSQNPLPPSRSYDLALRNFRLQAGLTPQELDELETTTLEDLQKALATMQTKQQHTKKLMYLKRLQPFLDAMEQYSTVINIFVNTSNLLAFVWGPVKFLLVTTSNVSEVFNALLDGYRSIGEQMPLLLQYRDFFDSNQYMQKALASIFEDVLEFHLQAVQLFKQRSWKQLFHATKQSLIRKVNDVADSLKRHRAFMQSQASLIQYQEFDETRTYMKEKFAKLQHQERDIRYRRVQEWLACPIDSRARHDHAIRQRFGNSGQWLLDDQQFKNWFAPNQCTDPLLWLHGIPGAGKTILASIVVEEASKVPGAVILCFYCKQSDEKTSAFLAIAKALLSQLLPSNGSILDYLYEKAANSGEAILSTTKAAKECLENALNSCTKVYIVLDGLDEYSRDDRKELTSWFRRLITSLPTANFGSIRCLFVSQEDGYARKDLSMLSQIKMTSAANRADIEGFCRNWHQKIEAKFGPLTEPEHHVTNVVTARAQGMFLFAKLVTWNLHEQTNRADFEAEMQPDRVPTELDQAYDRIIDRLIGPTAPPSRRTSILKLLGWLASARRPLKWFEVQCAVSVDLENGVLSVKHQFQEDCKDLCASLVEIDSTQTVTLVHSTTRGYLIRKHIRESEVELSIATICVVYLSMPEFECDRPEEDVGKAIFRGVYSFADYAVCFWAFHLESAISKFSNQDVCQLGDILESFELFLDNHWLEGTAAETVSMTLRNHLHALESHEFFDSICQAVAWAESQLRSAVKKPSDDARLRLLSIMSQIRRVLESISESSSVMEDERELIIQHYGANHFKCDRMNCQSFNKGFNQREQRDQHVAKHERSFTCGSSGCPYEFIGFVTKKDLQKHTFDLHGIKADDDQVEFPDAERGGGIRRPSSFQCNLCPLIFTRANNLRSHLRLHSGERPFVCTVCGKAFARLNDRKRHEGLHSGERKFFCGGEHPSRPGVFWGCGHKFARADTLGYHFQSEGGRICIKPLREEEKALRQARHSQDEHALLLQRYPMLRFDRLA</sequence>
<keyword evidence="8" id="KW-0539">Nucleus</keyword>
<dbReference type="InterPro" id="IPR013087">
    <property type="entry name" value="Znf_C2H2_type"/>
</dbReference>
<dbReference type="GO" id="GO:0005634">
    <property type="term" value="C:nucleus"/>
    <property type="evidence" value="ECO:0007669"/>
    <property type="project" value="UniProtKB-SubCell"/>
</dbReference>
<dbReference type="InterPro" id="IPR027417">
    <property type="entry name" value="P-loop_NTPase"/>
</dbReference>
<gene>
    <name evidence="12" type="ORF">LTR25_005144</name>
</gene>
<evidence type="ECO:0008006" key="14">
    <source>
        <dbReference type="Google" id="ProtNLM"/>
    </source>
</evidence>
<evidence type="ECO:0000256" key="9">
    <source>
        <dbReference type="PROSITE-ProRule" id="PRU00042"/>
    </source>
</evidence>
<evidence type="ECO:0000313" key="13">
    <source>
        <dbReference type="Proteomes" id="UP001345827"/>
    </source>
</evidence>
<evidence type="ECO:0000256" key="1">
    <source>
        <dbReference type="ARBA" id="ARBA00004123"/>
    </source>
</evidence>
<evidence type="ECO:0000313" key="12">
    <source>
        <dbReference type="EMBL" id="KAK5536470.1"/>
    </source>
</evidence>
<keyword evidence="4 9" id="KW-0863">Zinc-finger</keyword>
<dbReference type="InterPro" id="IPR054471">
    <property type="entry name" value="GPIID_WHD"/>
</dbReference>
<dbReference type="SUPFAM" id="SSF52540">
    <property type="entry name" value="P-loop containing nucleoside triphosphate hydrolases"/>
    <property type="match status" value="1"/>
</dbReference>
<evidence type="ECO:0000256" key="2">
    <source>
        <dbReference type="ARBA" id="ARBA00022723"/>
    </source>
</evidence>
<evidence type="ECO:0000256" key="5">
    <source>
        <dbReference type="ARBA" id="ARBA00022833"/>
    </source>
</evidence>
<dbReference type="PROSITE" id="PS50157">
    <property type="entry name" value="ZINC_FINGER_C2H2_2"/>
    <property type="match status" value="2"/>
</dbReference>
<dbReference type="PROSITE" id="PS50096">
    <property type="entry name" value="IQ"/>
    <property type="match status" value="1"/>
</dbReference>
<dbReference type="EMBL" id="JAXLQG010000008">
    <property type="protein sequence ID" value="KAK5536470.1"/>
    <property type="molecule type" value="Genomic_DNA"/>
</dbReference>
<feature type="domain" description="C2H2-type" evidence="10">
    <location>
        <begin position="906"/>
        <end position="933"/>
    </location>
</feature>
<comment type="caution">
    <text evidence="12">The sequence shown here is derived from an EMBL/GenBank/DDBJ whole genome shotgun (WGS) entry which is preliminary data.</text>
</comment>
<evidence type="ECO:0000259" key="11">
    <source>
        <dbReference type="PROSITE" id="PS50837"/>
    </source>
</evidence>
<dbReference type="Pfam" id="PF24883">
    <property type="entry name" value="NPHP3_N"/>
    <property type="match status" value="1"/>
</dbReference>